<protein>
    <recommendedName>
        <fullName evidence="5">Nitrogen fixation protein NifZ</fullName>
    </recommendedName>
</protein>
<accession>A0A1F6H1W1</accession>
<keyword evidence="2" id="KW-0535">Nitrogen fixation</keyword>
<name>A0A1F6H1W1_9PROT</name>
<organism evidence="3 4">
    <name type="scientific">Candidatus Lambdaproteobacteria bacterium RIFOXYD2_FULL_56_26</name>
    <dbReference type="NCBI Taxonomy" id="1817773"/>
    <lineage>
        <taxon>Bacteria</taxon>
        <taxon>Pseudomonadati</taxon>
        <taxon>Pseudomonadota</taxon>
        <taxon>Candidatus Lambdaproteobacteria</taxon>
    </lineage>
</organism>
<evidence type="ECO:0000256" key="1">
    <source>
        <dbReference type="ARBA" id="ARBA00008027"/>
    </source>
</evidence>
<dbReference type="Proteomes" id="UP000177583">
    <property type="component" value="Unassembled WGS sequence"/>
</dbReference>
<reference evidence="3 4" key="1">
    <citation type="journal article" date="2016" name="Nat. Commun.">
        <title>Thousands of microbial genomes shed light on interconnected biogeochemical processes in an aquifer system.</title>
        <authorList>
            <person name="Anantharaman K."/>
            <person name="Brown C.T."/>
            <person name="Hug L.A."/>
            <person name="Sharon I."/>
            <person name="Castelle C.J."/>
            <person name="Probst A.J."/>
            <person name="Thomas B.C."/>
            <person name="Singh A."/>
            <person name="Wilkins M.J."/>
            <person name="Karaoz U."/>
            <person name="Brodie E.L."/>
            <person name="Williams K.H."/>
            <person name="Hubbard S.S."/>
            <person name="Banfield J.F."/>
        </authorList>
    </citation>
    <scope>NUCLEOTIDE SEQUENCE [LARGE SCALE GENOMIC DNA]</scope>
</reference>
<dbReference type="InterPro" id="IPR007415">
    <property type="entry name" value="Nitrogenase_MoFe_mat_NifZ"/>
</dbReference>
<comment type="caution">
    <text evidence="3">The sequence shown here is derived from an EMBL/GenBank/DDBJ whole genome shotgun (WGS) entry which is preliminary data.</text>
</comment>
<comment type="similarity">
    <text evidence="1">Belongs to the NifZ family.</text>
</comment>
<sequence>MSFYRFEVGQKVRLLNPIVNDGTLYGKQRGERLQNPGDWGYVHSIATFLDDLVYEVNFLTSGQLVGCREKELQDFDLPWSPPLFEPGDRVKAKLALTHQGKTLCAQGARGQVTVRRHKEGSGYVYEVRFEQDPTQYCLLFETQLDKADDQTAMEI</sequence>
<dbReference type="Pfam" id="PF04319">
    <property type="entry name" value="NifZ"/>
    <property type="match status" value="1"/>
</dbReference>
<dbReference type="AlphaFoldDB" id="A0A1F6H1W1"/>
<proteinExistence type="inferred from homology"/>
<evidence type="ECO:0008006" key="5">
    <source>
        <dbReference type="Google" id="ProtNLM"/>
    </source>
</evidence>
<dbReference type="GO" id="GO:0009399">
    <property type="term" value="P:nitrogen fixation"/>
    <property type="evidence" value="ECO:0007669"/>
    <property type="project" value="InterPro"/>
</dbReference>
<gene>
    <name evidence="3" type="ORF">A2557_11030</name>
</gene>
<evidence type="ECO:0000313" key="4">
    <source>
        <dbReference type="Proteomes" id="UP000177583"/>
    </source>
</evidence>
<evidence type="ECO:0000313" key="3">
    <source>
        <dbReference type="EMBL" id="OGH04373.1"/>
    </source>
</evidence>
<dbReference type="EMBL" id="MFNF01000004">
    <property type="protein sequence ID" value="OGH04373.1"/>
    <property type="molecule type" value="Genomic_DNA"/>
</dbReference>
<evidence type="ECO:0000256" key="2">
    <source>
        <dbReference type="ARBA" id="ARBA00023231"/>
    </source>
</evidence>